<protein>
    <recommendedName>
        <fullName evidence="4">AT-hook motif nuclear-localized protein</fullName>
    </recommendedName>
</protein>
<evidence type="ECO:0000256" key="2">
    <source>
        <dbReference type="ARBA" id="ARBA00023125"/>
    </source>
</evidence>
<dbReference type="InterPro" id="IPR005175">
    <property type="entry name" value="PPC_dom"/>
</dbReference>
<keyword evidence="2 4" id="KW-0238">DNA-binding</keyword>
<dbReference type="Proteomes" id="UP001632038">
    <property type="component" value="Unassembled WGS sequence"/>
</dbReference>
<feature type="region of interest" description="Disordered" evidence="5">
    <location>
        <begin position="27"/>
        <end position="69"/>
    </location>
</feature>
<reference evidence="8" key="1">
    <citation type="journal article" date="2024" name="IScience">
        <title>Strigolactones Initiate the Formation of Haustorium-like Structures in Castilleja.</title>
        <authorList>
            <person name="Buerger M."/>
            <person name="Peterson D."/>
            <person name="Chory J."/>
        </authorList>
    </citation>
    <scope>NUCLEOTIDE SEQUENCE [LARGE SCALE GENOMIC DNA]</scope>
</reference>
<name>A0ABD3BP67_9LAMI</name>
<evidence type="ECO:0000256" key="3">
    <source>
        <dbReference type="ARBA" id="ARBA00023163"/>
    </source>
</evidence>
<dbReference type="GO" id="GO:0005634">
    <property type="term" value="C:nucleus"/>
    <property type="evidence" value="ECO:0007669"/>
    <property type="project" value="UniProtKB-SubCell"/>
</dbReference>
<dbReference type="Gene3D" id="3.30.1330.80">
    <property type="entry name" value="Hypothetical protein, similar to alpha- acetolactate decarboxylase, domain 2"/>
    <property type="match status" value="1"/>
</dbReference>
<feature type="domain" description="PPC" evidence="6">
    <location>
        <begin position="177"/>
        <end position="321"/>
    </location>
</feature>
<evidence type="ECO:0000313" key="7">
    <source>
        <dbReference type="EMBL" id="KAL3619296.1"/>
    </source>
</evidence>
<sequence>MDGREGMPLQGSASYYLNRGGIGGFGPGPSVHGPGGGSGAPGLHGPSVFKNPSNSNISMHHPNVGGISGNAIGGSSSAFHVGNPSHNNFHHEMSSMSIVAPSGPQGGETVKKKRGRPRKYGPSGPLPKITLKLSSPVSGSTTPSTDPISPVDKRRRGRPPGTGWKQKLAPLGDWMKTSAGLAFTPHVLQIGVGEDVAEKILAFAQQRPRALCVLSGSGTVSTVTLRQSTTSADSVTYEGRFEILCLSGSYLVAEASGPRNRTGGISISMCSPDGHMIGGAIGGRLIAANHVQVVACSFVYDGSKGKTKPEPGTDEKYLLEQSTEKPYTPFSAASTQTLTPNSGPSAWSLSSRLDVKNSQAEIDLTRG</sequence>
<keyword evidence="4" id="KW-0539">Nucleus</keyword>
<evidence type="ECO:0000313" key="8">
    <source>
        <dbReference type="Proteomes" id="UP001632038"/>
    </source>
</evidence>
<evidence type="ECO:0000256" key="1">
    <source>
        <dbReference type="ARBA" id="ARBA00023015"/>
    </source>
</evidence>
<keyword evidence="1 4" id="KW-0805">Transcription regulation</keyword>
<dbReference type="PROSITE" id="PS51742">
    <property type="entry name" value="PPC"/>
    <property type="match status" value="1"/>
</dbReference>
<keyword evidence="8" id="KW-1185">Reference proteome</keyword>
<accession>A0ABD3BP67</accession>
<evidence type="ECO:0000259" key="6">
    <source>
        <dbReference type="PROSITE" id="PS51742"/>
    </source>
</evidence>
<comment type="subcellular location">
    <subcellularLocation>
        <location evidence="4">Nucleus</location>
    </subcellularLocation>
</comment>
<dbReference type="GO" id="GO:0003680">
    <property type="term" value="F:minor groove of adenine-thymine-rich DNA binding"/>
    <property type="evidence" value="ECO:0007669"/>
    <property type="project" value="UniProtKB-UniRule"/>
</dbReference>
<dbReference type="SUPFAM" id="SSF117856">
    <property type="entry name" value="AF0104/ALDC/Ptd012-like"/>
    <property type="match status" value="1"/>
</dbReference>
<dbReference type="AlphaFoldDB" id="A0ABD3BP67"/>
<evidence type="ECO:0000256" key="5">
    <source>
        <dbReference type="SAM" id="MobiDB-lite"/>
    </source>
</evidence>
<comment type="caution">
    <text evidence="7">The sequence shown here is derived from an EMBL/GenBank/DDBJ whole genome shotgun (WGS) entry which is preliminary data.</text>
</comment>
<dbReference type="EMBL" id="JAVIJP010000069">
    <property type="protein sequence ID" value="KAL3619296.1"/>
    <property type="molecule type" value="Genomic_DNA"/>
</dbReference>
<feature type="compositionally biased region" description="Gly residues" evidence="5">
    <location>
        <begin position="27"/>
        <end position="42"/>
    </location>
</feature>
<feature type="region of interest" description="Disordered" evidence="5">
    <location>
        <begin position="330"/>
        <end position="352"/>
    </location>
</feature>
<dbReference type="InterPro" id="IPR039605">
    <property type="entry name" value="AHL"/>
</dbReference>
<dbReference type="CDD" id="cd11378">
    <property type="entry name" value="DUF296"/>
    <property type="match status" value="1"/>
</dbReference>
<keyword evidence="3 4" id="KW-0804">Transcription</keyword>
<comment type="domain">
    <text evidence="4">The PPC domain mediates interactions between AHL proteins.</text>
</comment>
<proteinExistence type="predicted"/>
<dbReference type="PANTHER" id="PTHR31500">
    <property type="entry name" value="AT-HOOK MOTIF NUCLEAR-LOCALIZED PROTEIN 9"/>
    <property type="match status" value="1"/>
</dbReference>
<organism evidence="7 8">
    <name type="scientific">Castilleja foliolosa</name>
    <dbReference type="NCBI Taxonomy" id="1961234"/>
    <lineage>
        <taxon>Eukaryota</taxon>
        <taxon>Viridiplantae</taxon>
        <taxon>Streptophyta</taxon>
        <taxon>Embryophyta</taxon>
        <taxon>Tracheophyta</taxon>
        <taxon>Spermatophyta</taxon>
        <taxon>Magnoliopsida</taxon>
        <taxon>eudicotyledons</taxon>
        <taxon>Gunneridae</taxon>
        <taxon>Pentapetalae</taxon>
        <taxon>asterids</taxon>
        <taxon>lamiids</taxon>
        <taxon>Lamiales</taxon>
        <taxon>Orobanchaceae</taxon>
        <taxon>Pedicularideae</taxon>
        <taxon>Castillejinae</taxon>
        <taxon>Castilleja</taxon>
    </lineage>
</organism>
<feature type="region of interest" description="Disordered" evidence="5">
    <location>
        <begin position="97"/>
        <end position="168"/>
    </location>
</feature>
<dbReference type="PANTHER" id="PTHR31500:SF64">
    <property type="entry name" value="AT-HOOK MOTIF NUCLEAR-LOCALIZED PROTEIN 12-RELATED"/>
    <property type="match status" value="1"/>
</dbReference>
<gene>
    <name evidence="7" type="ORF">CASFOL_036866</name>
</gene>
<evidence type="ECO:0000256" key="4">
    <source>
        <dbReference type="RuleBase" id="RU367031"/>
    </source>
</evidence>
<dbReference type="Pfam" id="PF03479">
    <property type="entry name" value="PCC"/>
    <property type="match status" value="1"/>
</dbReference>
<feature type="compositionally biased region" description="Low complexity" evidence="5">
    <location>
        <begin position="134"/>
        <end position="147"/>
    </location>
</feature>
<comment type="function">
    <text evidence="4">Transcription factor that specifically binds AT-rich DNA sequences related to the nuclear matrix attachment regions (MARs).</text>
</comment>